<accession>A0ABS9AIY9</accession>
<dbReference type="GO" id="GO:0016301">
    <property type="term" value="F:kinase activity"/>
    <property type="evidence" value="ECO:0007669"/>
    <property type="project" value="UniProtKB-KW"/>
</dbReference>
<comment type="similarity">
    <text evidence="1">Belongs to the carbohydrate kinase PfkB family.</text>
</comment>
<dbReference type="Proteomes" id="UP001320122">
    <property type="component" value="Unassembled WGS sequence"/>
</dbReference>
<dbReference type="SUPFAM" id="SSF53613">
    <property type="entry name" value="Ribokinase-like"/>
    <property type="match status" value="1"/>
</dbReference>
<evidence type="ECO:0000256" key="1">
    <source>
        <dbReference type="ARBA" id="ARBA00010688"/>
    </source>
</evidence>
<organism evidence="7 8">
    <name type="scientific">Billgrantia zhangzhouensis</name>
    <dbReference type="NCBI Taxonomy" id="2733481"/>
    <lineage>
        <taxon>Bacteria</taxon>
        <taxon>Pseudomonadati</taxon>
        <taxon>Pseudomonadota</taxon>
        <taxon>Gammaproteobacteria</taxon>
        <taxon>Oceanospirillales</taxon>
        <taxon>Halomonadaceae</taxon>
        <taxon>Billgrantia</taxon>
    </lineage>
</organism>
<dbReference type="InterPro" id="IPR029056">
    <property type="entry name" value="Ribokinase-like"/>
</dbReference>
<dbReference type="InterPro" id="IPR050306">
    <property type="entry name" value="PfkB_Carbo_kinase"/>
</dbReference>
<name>A0ABS9AIY9_9GAMM</name>
<evidence type="ECO:0000259" key="6">
    <source>
        <dbReference type="Pfam" id="PF00294"/>
    </source>
</evidence>
<evidence type="ECO:0000256" key="2">
    <source>
        <dbReference type="ARBA" id="ARBA00022679"/>
    </source>
</evidence>
<evidence type="ECO:0000256" key="3">
    <source>
        <dbReference type="ARBA" id="ARBA00022741"/>
    </source>
</evidence>
<keyword evidence="8" id="KW-1185">Reference proteome</keyword>
<sequence>MNDATLPPEILAFGEAMALFVAEHPGAMEEVECFSRGIAGADTNVAIGLARLGFRVGWLSRVGNDGFGRYIHTTLEAEGLDCRYLTTDPDHATGLVFKERAEGGADPRVEYFRRGSAASHLSPEDAAQVDFAAARHLHATGIPPALSDSCRELTLDMFENARTQGASISFDPNLRPSLWPSESAMREALNVLAAKADWVLPGLAEGRLLTGLDTPRDIAAFYLERGAKAVFLKLGPEGAYYRGMLEGHEAEATLAGFPVERVVDTVGAGDGFAVGVISALLDGRSPQAAARRGNLIGAQAVQVQSDMEGLPSRTHLTELERHLPDLA</sequence>
<proteinExistence type="inferred from homology"/>
<keyword evidence="3" id="KW-0547">Nucleotide-binding</keyword>
<feature type="domain" description="Carbohydrate kinase PfkB" evidence="6">
    <location>
        <begin position="9"/>
        <end position="312"/>
    </location>
</feature>
<protein>
    <submittedName>
        <fullName evidence="7">Sugar kinase</fullName>
    </submittedName>
</protein>
<comment type="caution">
    <text evidence="7">The sequence shown here is derived from an EMBL/GenBank/DDBJ whole genome shotgun (WGS) entry which is preliminary data.</text>
</comment>
<gene>
    <name evidence="7" type="ORF">HOP51_16670</name>
</gene>
<dbReference type="CDD" id="cd01166">
    <property type="entry name" value="KdgK"/>
    <property type="match status" value="1"/>
</dbReference>
<dbReference type="InterPro" id="IPR011611">
    <property type="entry name" value="PfkB_dom"/>
</dbReference>
<reference evidence="7 8" key="1">
    <citation type="journal article" date="2021" name="Front. Microbiol.">
        <title>Aerobic Denitrification and Heterotrophic Sulfur Oxidation in the Genus Halomonas Revealed by Six Novel Species Characterizations and Genome-Based Analysis.</title>
        <authorList>
            <person name="Wang L."/>
            <person name="Shao Z."/>
        </authorList>
    </citation>
    <scope>NUCLEOTIDE SEQUENCE [LARGE SCALE GENOMIC DNA]</scope>
    <source>
        <strain evidence="7 8">MCCC 1A11036</strain>
    </source>
</reference>
<evidence type="ECO:0000256" key="4">
    <source>
        <dbReference type="ARBA" id="ARBA00022777"/>
    </source>
</evidence>
<evidence type="ECO:0000313" key="8">
    <source>
        <dbReference type="Proteomes" id="UP001320122"/>
    </source>
</evidence>
<dbReference type="EMBL" id="JABFTT010000013">
    <property type="protein sequence ID" value="MCE8021732.1"/>
    <property type="molecule type" value="Genomic_DNA"/>
</dbReference>
<dbReference type="Pfam" id="PF00294">
    <property type="entry name" value="PfkB"/>
    <property type="match status" value="1"/>
</dbReference>
<dbReference type="PANTHER" id="PTHR43085:SF1">
    <property type="entry name" value="PSEUDOURIDINE KINASE-RELATED"/>
    <property type="match status" value="1"/>
</dbReference>
<dbReference type="PROSITE" id="PS00584">
    <property type="entry name" value="PFKB_KINASES_2"/>
    <property type="match status" value="1"/>
</dbReference>
<keyword evidence="5" id="KW-0067">ATP-binding</keyword>
<dbReference type="RefSeq" id="WP_234275056.1">
    <property type="nucleotide sequence ID" value="NZ_JABFTT010000013.1"/>
</dbReference>
<dbReference type="Gene3D" id="3.40.1190.20">
    <property type="match status" value="1"/>
</dbReference>
<evidence type="ECO:0000313" key="7">
    <source>
        <dbReference type="EMBL" id="MCE8021732.1"/>
    </source>
</evidence>
<keyword evidence="2" id="KW-0808">Transferase</keyword>
<evidence type="ECO:0000256" key="5">
    <source>
        <dbReference type="ARBA" id="ARBA00022840"/>
    </source>
</evidence>
<dbReference type="PANTHER" id="PTHR43085">
    <property type="entry name" value="HEXOKINASE FAMILY MEMBER"/>
    <property type="match status" value="1"/>
</dbReference>
<keyword evidence="4 7" id="KW-0418">Kinase</keyword>
<dbReference type="InterPro" id="IPR002173">
    <property type="entry name" value="Carboh/pur_kinase_PfkB_CS"/>
</dbReference>